<gene>
    <name evidence="2" type="ORF">DB32_008564</name>
</gene>
<dbReference type="InterPro" id="IPR037523">
    <property type="entry name" value="VOC_core"/>
</dbReference>
<dbReference type="SUPFAM" id="SSF54593">
    <property type="entry name" value="Glyoxalase/Bleomycin resistance protein/Dihydroxybiphenyl dioxygenase"/>
    <property type="match status" value="1"/>
</dbReference>
<dbReference type="InterPro" id="IPR004360">
    <property type="entry name" value="Glyas_Fos-R_dOase_dom"/>
</dbReference>
<dbReference type="Gene3D" id="3.30.720.110">
    <property type="match status" value="1"/>
</dbReference>
<dbReference type="Pfam" id="PF00903">
    <property type="entry name" value="Glyoxalase"/>
    <property type="match status" value="1"/>
</dbReference>
<dbReference type="KEGG" id="samy:DB32_008564"/>
<feature type="domain" description="VOC" evidence="1">
    <location>
        <begin position="40"/>
        <end position="158"/>
    </location>
</feature>
<dbReference type="EMBL" id="CP011125">
    <property type="protein sequence ID" value="AKF11415.1"/>
    <property type="molecule type" value="Genomic_DNA"/>
</dbReference>
<keyword evidence="3" id="KW-1185">Reference proteome</keyword>
<dbReference type="PROSITE" id="PS51819">
    <property type="entry name" value="VOC"/>
    <property type="match status" value="1"/>
</dbReference>
<dbReference type="Gene3D" id="3.30.720.120">
    <property type="match status" value="1"/>
</dbReference>
<evidence type="ECO:0000313" key="3">
    <source>
        <dbReference type="Proteomes" id="UP000034883"/>
    </source>
</evidence>
<dbReference type="InterPro" id="IPR029068">
    <property type="entry name" value="Glyas_Bleomycin-R_OHBP_Dase"/>
</dbReference>
<evidence type="ECO:0000259" key="1">
    <source>
        <dbReference type="PROSITE" id="PS51819"/>
    </source>
</evidence>
<name>A0A0F6WAD2_9BACT</name>
<dbReference type="PANTHER" id="PTHR34109:SF1">
    <property type="entry name" value="VOC DOMAIN-CONTAINING PROTEIN"/>
    <property type="match status" value="1"/>
</dbReference>
<dbReference type="PANTHER" id="PTHR34109">
    <property type="entry name" value="BNAUNNG04460D PROTEIN-RELATED"/>
    <property type="match status" value="1"/>
</dbReference>
<protein>
    <submittedName>
        <fullName evidence="2">Glyoxalase family protein</fullName>
    </submittedName>
</protein>
<dbReference type="STRING" id="927083.DB32_008564"/>
<proteinExistence type="predicted"/>
<dbReference type="AlphaFoldDB" id="A0A0F6WAD2"/>
<reference evidence="2 3" key="1">
    <citation type="submission" date="2015-03" db="EMBL/GenBank/DDBJ databases">
        <title>Genome assembly of Sandaracinus amylolyticus DSM 53668.</title>
        <authorList>
            <person name="Sharma G."/>
            <person name="Subramanian S."/>
        </authorList>
    </citation>
    <scope>NUCLEOTIDE SEQUENCE [LARGE SCALE GENOMIC DNA]</scope>
    <source>
        <strain evidence="2 3">DSM 53668</strain>
    </source>
</reference>
<sequence length="160" mass="17808">MYIHRTSDVHPMYSRRPSIFSNRALARGATLALMAKRPNSYPRVSAYLICPGAPRVIEFAKNVLDAQVERRYDAPDGSVMHAELRIDDSIVMIGDSGEQWPAVPTHLHVYVDDVDATYQRALAAGATSVRAPEQREGDPDRRGGVLDVAGNTWWFATQLE</sequence>
<evidence type="ECO:0000313" key="2">
    <source>
        <dbReference type="EMBL" id="AKF11415.1"/>
    </source>
</evidence>
<dbReference type="Proteomes" id="UP000034883">
    <property type="component" value="Chromosome"/>
</dbReference>
<accession>A0A0F6WAD2</accession>
<dbReference type="CDD" id="cd07246">
    <property type="entry name" value="VOC_like"/>
    <property type="match status" value="1"/>
</dbReference>
<organism evidence="2 3">
    <name type="scientific">Sandaracinus amylolyticus</name>
    <dbReference type="NCBI Taxonomy" id="927083"/>
    <lineage>
        <taxon>Bacteria</taxon>
        <taxon>Pseudomonadati</taxon>
        <taxon>Myxococcota</taxon>
        <taxon>Polyangia</taxon>
        <taxon>Polyangiales</taxon>
        <taxon>Sandaracinaceae</taxon>
        <taxon>Sandaracinus</taxon>
    </lineage>
</organism>